<dbReference type="RefSeq" id="WP_039369271.1">
    <property type="nucleotide sequence ID" value="NZ_JWTA01000008.1"/>
</dbReference>
<accession>A0A0B4CNH3</accession>
<dbReference type="Proteomes" id="UP000031167">
    <property type="component" value="Unassembled WGS sequence"/>
</dbReference>
<dbReference type="EMBL" id="JWTA01000008">
    <property type="protein sequence ID" value="KIC62784.1"/>
    <property type="molecule type" value="Genomic_DNA"/>
</dbReference>
<dbReference type="OrthoDB" id="5512913at2"/>
<dbReference type="STRING" id="363331.RM51_11430"/>
<gene>
    <name evidence="2" type="ORF">RM51_11430</name>
</gene>
<proteinExistence type="predicted"/>
<feature type="chain" id="PRO_5002102177" evidence="1">
    <location>
        <begin position="20"/>
        <end position="412"/>
    </location>
</feature>
<keyword evidence="1" id="KW-0732">Signal</keyword>
<sequence length="412" mass="48069">MKRSLILSFILIVGMKAFAQESEFKIYKNGLIYSEKAMDKLTHIVDSLNLKFKTCDLSKKFYSKGQTNAYIVKMEGGDIQSAKQDMEKQMPIEEFIKKYPNATIAKNALIIKRKYKDYDNKEVVEFEEFNLKDNYGFSITSENLSLYNQNLQNKWLFDHDKETSYSKESLEAFYFPNPFSSEEIPEKYAYMIGYSDCLIDTTTTKFKDNLKRGSSNMPKNWMSFSDKKKSKLLEELRSTRVIGGCSQDMGPRIHAVNIALLSAETYNWNIFLKAHLDIMNDRFDRVSDGSYAWGQRNTYIRELEELNINVLKLVMGISFRVENPVTNHYYGSIGRIGRALSESQNKTEIENTILAAISDNNLDYYNRLLFFFLFKNYNSYTTNDTQKKVNEEKLLAAITNFPDYYTQQLKEF</sequence>
<name>A0A0B4CNH3_9FLAO</name>
<evidence type="ECO:0000256" key="1">
    <source>
        <dbReference type="SAM" id="SignalP"/>
    </source>
</evidence>
<feature type="signal peptide" evidence="1">
    <location>
        <begin position="1"/>
        <end position="19"/>
    </location>
</feature>
<comment type="caution">
    <text evidence="2">The sequence shown here is derived from an EMBL/GenBank/DDBJ whole genome shotgun (WGS) entry which is preliminary data.</text>
</comment>
<keyword evidence="3" id="KW-1185">Reference proteome</keyword>
<dbReference type="AlphaFoldDB" id="A0A0B4CNH3"/>
<evidence type="ECO:0000313" key="3">
    <source>
        <dbReference type="Proteomes" id="UP000031167"/>
    </source>
</evidence>
<evidence type="ECO:0000313" key="2">
    <source>
        <dbReference type="EMBL" id="KIC62784.1"/>
    </source>
</evidence>
<organism evidence="2 3">
    <name type="scientific">Chryseobacterium taiwanense</name>
    <dbReference type="NCBI Taxonomy" id="363331"/>
    <lineage>
        <taxon>Bacteria</taxon>
        <taxon>Pseudomonadati</taxon>
        <taxon>Bacteroidota</taxon>
        <taxon>Flavobacteriia</taxon>
        <taxon>Flavobacteriales</taxon>
        <taxon>Weeksellaceae</taxon>
        <taxon>Chryseobacterium group</taxon>
        <taxon>Chryseobacterium</taxon>
    </lineage>
</organism>
<protein>
    <submittedName>
        <fullName evidence="2">Uncharacterized protein</fullName>
    </submittedName>
</protein>
<reference evidence="2 3" key="1">
    <citation type="submission" date="2014-12" db="EMBL/GenBank/DDBJ databases">
        <title>Genome sequencing of Chryseobacterium taiwanense TPW19.</title>
        <authorList>
            <person name="Tan P.W."/>
            <person name="Chan K.-G."/>
        </authorList>
    </citation>
    <scope>NUCLEOTIDE SEQUENCE [LARGE SCALE GENOMIC DNA]</scope>
    <source>
        <strain evidence="2 3">TPW19</strain>
    </source>
</reference>